<dbReference type="FunFam" id="1.20.1250.20:FF:000057">
    <property type="entry name" value="MFS general substrate transporter"/>
    <property type="match status" value="1"/>
</dbReference>
<evidence type="ECO:0000256" key="3">
    <source>
        <dbReference type="ARBA" id="ARBA00022692"/>
    </source>
</evidence>
<dbReference type="InterPro" id="IPR036259">
    <property type="entry name" value="MFS_trans_sf"/>
</dbReference>
<gene>
    <name evidence="9" type="ORF">L207DRAFT_559286</name>
</gene>
<dbReference type="PANTHER" id="PTHR43791:SF20">
    <property type="entry name" value="TRANSPORTER, PUTATIVE (AFU_ORTHOLOGUE AFUA_3G14670)-RELATED"/>
    <property type="match status" value="1"/>
</dbReference>
<protein>
    <submittedName>
        <fullName evidence="9">MFS transporter</fullName>
    </submittedName>
</protein>
<evidence type="ECO:0000256" key="5">
    <source>
        <dbReference type="ARBA" id="ARBA00023136"/>
    </source>
</evidence>
<evidence type="ECO:0000256" key="6">
    <source>
        <dbReference type="SAM" id="MobiDB-lite"/>
    </source>
</evidence>
<feature type="transmembrane region" description="Helical" evidence="7">
    <location>
        <begin position="55"/>
        <end position="72"/>
    </location>
</feature>
<dbReference type="EMBL" id="KZ613970">
    <property type="protein sequence ID" value="PMD29902.1"/>
    <property type="molecule type" value="Genomic_DNA"/>
</dbReference>
<feature type="transmembrane region" description="Helical" evidence="7">
    <location>
        <begin position="185"/>
        <end position="207"/>
    </location>
</feature>
<name>A0A2J6QUG8_HYAVF</name>
<sequence length="498" mass="54579">MSTAIPQPKAADEKSLHEDEVSKAPTDPMLAIYLEYAFQTPQWKAYHTSRLLQKIDIRLLPLLILMYLLNFLDRSNLAQARLGTLEKDLGMKGTDFNLATSILFVGYIIMQLPSNLLLTRVKPSAYLGLAMAAWGAISAAQAATKTFGGLLACRTLLGVVEAPFFPGAIMLMSSWYTRAELAHRIAWFYAGSSVANMFGGLLAAGVLGNLEGAHGISGWRWLFIIEGTITVGISLIAAFFLPNFPATSKWLSEEERNFAQWRLVDDAKETDAASSVSVKDGLMLALKDYRLYIFILFQHISLLTQTFQYFFPTIVKTLGYSKIATLLLTAPVWFLTFLVSLGVTYTSGKTGDRSIHIICLLILSCAGNIIVVSTLNTGARFFAMFLMPLGAVSAYQIIISWVANSFPRPLVKRSAAIAICNMIGNASNIYGPYLYPDSEGPRYLAGGAAVAGLCLAVAGLAFLLRIVHIKENKKLQALENDNTVREGDARGVGFRYVY</sequence>
<evidence type="ECO:0000256" key="7">
    <source>
        <dbReference type="SAM" id="Phobius"/>
    </source>
</evidence>
<reference evidence="9 10" key="1">
    <citation type="submission" date="2016-04" db="EMBL/GenBank/DDBJ databases">
        <title>A degradative enzymes factory behind the ericoid mycorrhizal symbiosis.</title>
        <authorList>
            <consortium name="DOE Joint Genome Institute"/>
            <person name="Martino E."/>
            <person name="Morin E."/>
            <person name="Grelet G."/>
            <person name="Kuo A."/>
            <person name="Kohler A."/>
            <person name="Daghino S."/>
            <person name="Barry K."/>
            <person name="Choi C."/>
            <person name="Cichocki N."/>
            <person name="Clum A."/>
            <person name="Copeland A."/>
            <person name="Hainaut M."/>
            <person name="Haridas S."/>
            <person name="Labutti K."/>
            <person name="Lindquist E."/>
            <person name="Lipzen A."/>
            <person name="Khouja H.-R."/>
            <person name="Murat C."/>
            <person name="Ohm R."/>
            <person name="Olson A."/>
            <person name="Spatafora J."/>
            <person name="Veneault-Fourrey C."/>
            <person name="Henrissat B."/>
            <person name="Grigoriev I."/>
            <person name="Martin F."/>
            <person name="Perotto S."/>
        </authorList>
    </citation>
    <scope>NUCLEOTIDE SEQUENCE [LARGE SCALE GENOMIC DNA]</scope>
    <source>
        <strain evidence="9 10">F</strain>
    </source>
</reference>
<evidence type="ECO:0000256" key="2">
    <source>
        <dbReference type="ARBA" id="ARBA00022448"/>
    </source>
</evidence>
<organism evidence="9 10">
    <name type="scientific">Hyaloscypha variabilis (strain UAMH 11265 / GT02V1 / F)</name>
    <name type="common">Meliniomyces variabilis</name>
    <dbReference type="NCBI Taxonomy" id="1149755"/>
    <lineage>
        <taxon>Eukaryota</taxon>
        <taxon>Fungi</taxon>
        <taxon>Dikarya</taxon>
        <taxon>Ascomycota</taxon>
        <taxon>Pezizomycotina</taxon>
        <taxon>Leotiomycetes</taxon>
        <taxon>Helotiales</taxon>
        <taxon>Hyaloscyphaceae</taxon>
        <taxon>Hyaloscypha</taxon>
        <taxon>Hyaloscypha variabilis</taxon>
    </lineage>
</organism>
<keyword evidence="10" id="KW-1185">Reference proteome</keyword>
<feature type="transmembrane region" description="Helical" evidence="7">
    <location>
        <begin position="149"/>
        <end position="173"/>
    </location>
</feature>
<feature type="compositionally biased region" description="Basic and acidic residues" evidence="6">
    <location>
        <begin position="10"/>
        <end position="22"/>
    </location>
</feature>
<feature type="transmembrane region" description="Helical" evidence="7">
    <location>
        <begin position="355"/>
        <end position="375"/>
    </location>
</feature>
<feature type="transmembrane region" description="Helical" evidence="7">
    <location>
        <begin position="219"/>
        <end position="241"/>
    </location>
</feature>
<feature type="region of interest" description="Disordered" evidence="6">
    <location>
        <begin position="1"/>
        <end position="22"/>
    </location>
</feature>
<dbReference type="Pfam" id="PF07690">
    <property type="entry name" value="MFS_1"/>
    <property type="match status" value="1"/>
</dbReference>
<feature type="transmembrane region" description="Helical" evidence="7">
    <location>
        <begin position="291"/>
        <end position="311"/>
    </location>
</feature>
<dbReference type="FunFam" id="1.20.1250.20:FF:000013">
    <property type="entry name" value="MFS general substrate transporter"/>
    <property type="match status" value="1"/>
</dbReference>
<keyword evidence="2" id="KW-0813">Transport</keyword>
<comment type="subcellular location">
    <subcellularLocation>
        <location evidence="1">Membrane</location>
        <topology evidence="1">Multi-pass membrane protein</topology>
    </subcellularLocation>
</comment>
<proteinExistence type="predicted"/>
<keyword evidence="5 7" id="KW-0472">Membrane</keyword>
<dbReference type="GO" id="GO:0016020">
    <property type="term" value="C:membrane"/>
    <property type="evidence" value="ECO:0007669"/>
    <property type="project" value="UniProtKB-SubCell"/>
</dbReference>
<dbReference type="OrthoDB" id="2250022at2759"/>
<dbReference type="Proteomes" id="UP000235786">
    <property type="component" value="Unassembled WGS sequence"/>
</dbReference>
<keyword evidence="4 7" id="KW-1133">Transmembrane helix</keyword>
<dbReference type="InterPro" id="IPR011701">
    <property type="entry name" value="MFS"/>
</dbReference>
<feature type="domain" description="Major facilitator superfamily (MFS) profile" evidence="8">
    <location>
        <begin position="59"/>
        <end position="473"/>
    </location>
</feature>
<feature type="transmembrane region" description="Helical" evidence="7">
    <location>
        <begin position="381"/>
        <end position="403"/>
    </location>
</feature>
<feature type="transmembrane region" description="Helical" evidence="7">
    <location>
        <begin position="98"/>
        <end position="118"/>
    </location>
</feature>
<dbReference type="AlphaFoldDB" id="A0A2J6QUG8"/>
<evidence type="ECO:0000313" key="9">
    <source>
        <dbReference type="EMBL" id="PMD29902.1"/>
    </source>
</evidence>
<accession>A0A2J6QUG8</accession>
<dbReference type="PANTHER" id="PTHR43791">
    <property type="entry name" value="PERMEASE-RELATED"/>
    <property type="match status" value="1"/>
</dbReference>
<keyword evidence="3 7" id="KW-0812">Transmembrane</keyword>
<feature type="transmembrane region" description="Helical" evidence="7">
    <location>
        <begin position="415"/>
        <end position="431"/>
    </location>
</feature>
<feature type="transmembrane region" description="Helical" evidence="7">
    <location>
        <begin position="125"/>
        <end position="143"/>
    </location>
</feature>
<feature type="transmembrane region" description="Helical" evidence="7">
    <location>
        <begin position="443"/>
        <end position="464"/>
    </location>
</feature>
<evidence type="ECO:0000256" key="4">
    <source>
        <dbReference type="ARBA" id="ARBA00022989"/>
    </source>
</evidence>
<dbReference type="PROSITE" id="PS50850">
    <property type="entry name" value="MFS"/>
    <property type="match status" value="1"/>
</dbReference>
<dbReference type="SUPFAM" id="SSF103473">
    <property type="entry name" value="MFS general substrate transporter"/>
    <property type="match status" value="1"/>
</dbReference>
<feature type="transmembrane region" description="Helical" evidence="7">
    <location>
        <begin position="323"/>
        <end position="343"/>
    </location>
</feature>
<dbReference type="Gene3D" id="1.20.1250.20">
    <property type="entry name" value="MFS general substrate transporter like domains"/>
    <property type="match status" value="2"/>
</dbReference>
<dbReference type="InterPro" id="IPR020846">
    <property type="entry name" value="MFS_dom"/>
</dbReference>
<evidence type="ECO:0000256" key="1">
    <source>
        <dbReference type="ARBA" id="ARBA00004141"/>
    </source>
</evidence>
<evidence type="ECO:0000259" key="8">
    <source>
        <dbReference type="PROSITE" id="PS50850"/>
    </source>
</evidence>
<dbReference type="GO" id="GO:0022857">
    <property type="term" value="F:transmembrane transporter activity"/>
    <property type="evidence" value="ECO:0007669"/>
    <property type="project" value="InterPro"/>
</dbReference>
<evidence type="ECO:0000313" key="10">
    <source>
        <dbReference type="Proteomes" id="UP000235786"/>
    </source>
</evidence>